<gene>
    <name evidence="3" type="ORF">H9824_10065</name>
</gene>
<evidence type="ECO:0000256" key="1">
    <source>
        <dbReference type="ARBA" id="ARBA00022729"/>
    </source>
</evidence>
<dbReference type="AlphaFoldDB" id="A0A9D1ZK77"/>
<dbReference type="PANTHER" id="PTHR35869:SF1">
    <property type="entry name" value="OUTER-MEMBRANE LIPOPROTEIN CARRIER PROTEIN"/>
    <property type="match status" value="1"/>
</dbReference>
<evidence type="ECO:0000313" key="3">
    <source>
        <dbReference type="EMBL" id="HIY89031.1"/>
    </source>
</evidence>
<dbReference type="PANTHER" id="PTHR35869">
    <property type="entry name" value="OUTER-MEMBRANE LIPOPROTEIN CARRIER PROTEIN"/>
    <property type="match status" value="1"/>
</dbReference>
<proteinExistence type="predicted"/>
<dbReference type="SUPFAM" id="SSF89392">
    <property type="entry name" value="Prokaryotic lipoproteins and lipoprotein localization factors"/>
    <property type="match status" value="1"/>
</dbReference>
<evidence type="ECO:0000256" key="2">
    <source>
        <dbReference type="SAM" id="SignalP"/>
    </source>
</evidence>
<name>A0A9D1ZK77_9BACE</name>
<organism evidence="3 4">
    <name type="scientific">Candidatus Bacteroides pullicola</name>
    <dbReference type="NCBI Taxonomy" id="2838475"/>
    <lineage>
        <taxon>Bacteria</taxon>
        <taxon>Pseudomonadati</taxon>
        <taxon>Bacteroidota</taxon>
        <taxon>Bacteroidia</taxon>
        <taxon>Bacteroidales</taxon>
        <taxon>Bacteroidaceae</taxon>
        <taxon>Bacteroides</taxon>
    </lineage>
</organism>
<dbReference type="InterPro" id="IPR029046">
    <property type="entry name" value="LolA/LolB/LppX"/>
</dbReference>
<dbReference type="EMBL" id="DXCV01000065">
    <property type="protein sequence ID" value="HIY89031.1"/>
    <property type="molecule type" value="Genomic_DNA"/>
</dbReference>
<dbReference type="InterPro" id="IPR004564">
    <property type="entry name" value="OM_lipoprot_carrier_LolA-like"/>
</dbReference>
<dbReference type="Gene3D" id="2.50.20.10">
    <property type="entry name" value="Lipoprotein localisation LolA/LolB/LppX"/>
    <property type="match status" value="1"/>
</dbReference>
<dbReference type="Pfam" id="PF03548">
    <property type="entry name" value="LolA"/>
    <property type="match status" value="1"/>
</dbReference>
<sequence length="214" mass="24103">MKKIMRYGFIASLLACLSVCALAQQPASTDESRKMVAEVCAAAAEMTSLQCDFVQVKQLSLLQTALTSKGKMYYKGGDRLRWEYTSPYAYTFVLNHDRVMLKSSEKTDVVSVRSSKMFQQIARIMLNSVTGRCLADDGDFEVTMYGTETAWEARLVPRQKELAALFGEVRLHIDPKLRMVTVVELMERSGDTTRIEMKNVRKNAAIDDAVFSVQ</sequence>
<keyword evidence="3" id="KW-0449">Lipoprotein</keyword>
<protein>
    <submittedName>
        <fullName evidence="3">Outer membrane lipoprotein carrier protein LolA</fullName>
    </submittedName>
</protein>
<comment type="caution">
    <text evidence="3">The sequence shown here is derived from an EMBL/GenBank/DDBJ whole genome shotgun (WGS) entry which is preliminary data.</text>
</comment>
<keyword evidence="1 2" id="KW-0732">Signal</keyword>
<dbReference type="Proteomes" id="UP000886851">
    <property type="component" value="Unassembled WGS sequence"/>
</dbReference>
<dbReference type="CDD" id="cd16325">
    <property type="entry name" value="LolA"/>
    <property type="match status" value="1"/>
</dbReference>
<feature type="chain" id="PRO_5038778115" evidence="2">
    <location>
        <begin position="24"/>
        <end position="214"/>
    </location>
</feature>
<accession>A0A9D1ZK77</accession>
<evidence type="ECO:0000313" key="4">
    <source>
        <dbReference type="Proteomes" id="UP000886851"/>
    </source>
</evidence>
<feature type="signal peptide" evidence="2">
    <location>
        <begin position="1"/>
        <end position="23"/>
    </location>
</feature>
<reference evidence="3" key="2">
    <citation type="submission" date="2021-04" db="EMBL/GenBank/DDBJ databases">
        <authorList>
            <person name="Gilroy R."/>
        </authorList>
    </citation>
    <scope>NUCLEOTIDE SEQUENCE</scope>
    <source>
        <strain evidence="3">Gambia2-208</strain>
    </source>
</reference>
<reference evidence="3" key="1">
    <citation type="journal article" date="2021" name="PeerJ">
        <title>Extensive microbial diversity within the chicken gut microbiome revealed by metagenomics and culture.</title>
        <authorList>
            <person name="Gilroy R."/>
            <person name="Ravi A."/>
            <person name="Getino M."/>
            <person name="Pursley I."/>
            <person name="Horton D.L."/>
            <person name="Alikhan N.F."/>
            <person name="Baker D."/>
            <person name="Gharbi K."/>
            <person name="Hall N."/>
            <person name="Watson M."/>
            <person name="Adriaenssens E.M."/>
            <person name="Foster-Nyarko E."/>
            <person name="Jarju S."/>
            <person name="Secka A."/>
            <person name="Antonio M."/>
            <person name="Oren A."/>
            <person name="Chaudhuri R.R."/>
            <person name="La Ragione R."/>
            <person name="Hildebrand F."/>
            <person name="Pallen M.J."/>
        </authorList>
    </citation>
    <scope>NUCLEOTIDE SEQUENCE</scope>
    <source>
        <strain evidence="3">Gambia2-208</strain>
    </source>
</reference>